<protein>
    <submittedName>
        <fullName evidence="1">Uncharacterized protein</fullName>
    </submittedName>
</protein>
<comment type="caution">
    <text evidence="1">The sequence shown here is derived from an EMBL/GenBank/DDBJ whole genome shotgun (WGS) entry which is preliminary data.</text>
</comment>
<keyword evidence="2" id="KW-1185">Reference proteome</keyword>
<dbReference type="Proteomes" id="UP000827872">
    <property type="component" value="Linkage Group LG01"/>
</dbReference>
<dbReference type="EMBL" id="CM037614">
    <property type="protein sequence ID" value="KAH8015600.1"/>
    <property type="molecule type" value="Genomic_DNA"/>
</dbReference>
<sequence length="82" mass="8763">MAADVPSLGTGVASGSSGSGSQSGGNAIPRTTKRRPELDFDDDGEGNSKYLRCDDDQLPNDKERFARSDDEQSSADKERLAR</sequence>
<evidence type="ECO:0000313" key="1">
    <source>
        <dbReference type="EMBL" id="KAH8015600.1"/>
    </source>
</evidence>
<accession>A0ACB8G900</accession>
<gene>
    <name evidence="1" type="ORF">K3G42_006002</name>
</gene>
<organism evidence="1 2">
    <name type="scientific">Sphaerodactylus townsendi</name>
    <dbReference type="NCBI Taxonomy" id="933632"/>
    <lineage>
        <taxon>Eukaryota</taxon>
        <taxon>Metazoa</taxon>
        <taxon>Chordata</taxon>
        <taxon>Craniata</taxon>
        <taxon>Vertebrata</taxon>
        <taxon>Euteleostomi</taxon>
        <taxon>Lepidosauria</taxon>
        <taxon>Squamata</taxon>
        <taxon>Bifurcata</taxon>
        <taxon>Gekkota</taxon>
        <taxon>Sphaerodactylidae</taxon>
        <taxon>Sphaerodactylus</taxon>
    </lineage>
</organism>
<evidence type="ECO:0000313" key="2">
    <source>
        <dbReference type="Proteomes" id="UP000827872"/>
    </source>
</evidence>
<name>A0ACB8G900_9SAUR</name>
<proteinExistence type="predicted"/>
<reference evidence="1" key="1">
    <citation type="submission" date="2021-08" db="EMBL/GenBank/DDBJ databases">
        <title>The first chromosome-level gecko genome reveals the dynamic sex chromosomes of Neotropical dwarf geckos (Sphaerodactylidae: Sphaerodactylus).</title>
        <authorList>
            <person name="Pinto B.J."/>
            <person name="Keating S.E."/>
            <person name="Gamble T."/>
        </authorList>
    </citation>
    <scope>NUCLEOTIDE SEQUENCE</scope>
    <source>
        <strain evidence="1">TG3544</strain>
    </source>
</reference>